<name>A0ABV9DKX1_9BACI</name>
<proteinExistence type="predicted"/>
<dbReference type="PROSITE" id="PS51257">
    <property type="entry name" value="PROKAR_LIPOPROTEIN"/>
    <property type="match status" value="1"/>
</dbReference>
<keyword evidence="3" id="KW-1185">Reference proteome</keyword>
<dbReference type="Proteomes" id="UP001595989">
    <property type="component" value="Unassembled WGS sequence"/>
</dbReference>
<reference evidence="3" key="1">
    <citation type="journal article" date="2019" name="Int. J. Syst. Evol. Microbiol.">
        <title>The Global Catalogue of Microorganisms (GCM) 10K type strain sequencing project: providing services to taxonomists for standard genome sequencing and annotation.</title>
        <authorList>
            <consortium name="The Broad Institute Genomics Platform"/>
            <consortium name="The Broad Institute Genome Sequencing Center for Infectious Disease"/>
            <person name="Wu L."/>
            <person name="Ma J."/>
        </authorList>
    </citation>
    <scope>NUCLEOTIDE SEQUENCE [LARGE SCALE GENOMIC DNA]</scope>
    <source>
        <strain evidence="3">CGMCC 4.7426</strain>
    </source>
</reference>
<gene>
    <name evidence="2" type="ORF">ACFO3D_13770</name>
</gene>
<accession>A0ABV9DKX1</accession>
<dbReference type="RefSeq" id="WP_390297045.1">
    <property type="nucleotide sequence ID" value="NZ_JBHSFU010000007.1"/>
</dbReference>
<feature type="signal peptide" evidence="1">
    <location>
        <begin position="1"/>
        <end position="23"/>
    </location>
</feature>
<protein>
    <recommendedName>
        <fullName evidence="4">Lipoprotein</fullName>
    </recommendedName>
</protein>
<evidence type="ECO:0000256" key="1">
    <source>
        <dbReference type="SAM" id="SignalP"/>
    </source>
</evidence>
<evidence type="ECO:0008006" key="4">
    <source>
        <dbReference type="Google" id="ProtNLM"/>
    </source>
</evidence>
<dbReference type="EMBL" id="JBHSFU010000007">
    <property type="protein sequence ID" value="MFC4559262.1"/>
    <property type="molecule type" value="Genomic_DNA"/>
</dbReference>
<sequence length="73" mass="8509">MIRTFVGLALIIFLIGCSNQPTADYEYWKDKTQNLVFRLNKANIDYIIKEGEDGTQEVWVNKEKFEEVEECCG</sequence>
<feature type="chain" id="PRO_5046163514" description="Lipoprotein" evidence="1">
    <location>
        <begin position="24"/>
        <end position="73"/>
    </location>
</feature>
<comment type="caution">
    <text evidence="2">The sequence shown here is derived from an EMBL/GenBank/DDBJ whole genome shotgun (WGS) entry which is preliminary data.</text>
</comment>
<keyword evidence="1" id="KW-0732">Signal</keyword>
<organism evidence="2 3">
    <name type="scientific">Virgibacillus kekensis</name>
    <dbReference type="NCBI Taxonomy" id="202261"/>
    <lineage>
        <taxon>Bacteria</taxon>
        <taxon>Bacillati</taxon>
        <taxon>Bacillota</taxon>
        <taxon>Bacilli</taxon>
        <taxon>Bacillales</taxon>
        <taxon>Bacillaceae</taxon>
        <taxon>Virgibacillus</taxon>
    </lineage>
</organism>
<evidence type="ECO:0000313" key="3">
    <source>
        <dbReference type="Proteomes" id="UP001595989"/>
    </source>
</evidence>
<evidence type="ECO:0000313" key="2">
    <source>
        <dbReference type="EMBL" id="MFC4559262.1"/>
    </source>
</evidence>